<organism evidence="3 4">
    <name type="scientific">Bosea lathyri</name>
    <dbReference type="NCBI Taxonomy" id="1036778"/>
    <lineage>
        <taxon>Bacteria</taxon>
        <taxon>Pseudomonadati</taxon>
        <taxon>Pseudomonadota</taxon>
        <taxon>Alphaproteobacteria</taxon>
        <taxon>Hyphomicrobiales</taxon>
        <taxon>Boseaceae</taxon>
        <taxon>Bosea</taxon>
    </lineage>
</organism>
<dbReference type="InterPro" id="IPR029016">
    <property type="entry name" value="GAF-like_dom_sf"/>
</dbReference>
<evidence type="ECO:0000259" key="1">
    <source>
        <dbReference type="Pfam" id="PF01590"/>
    </source>
</evidence>
<sequence length="288" mass="31133">MKYGLDPEHARPPRRLDQGEFKLAFQRVEALMRLAQATLDRLFQSVGEAGCCVLLTDRDGVPLDRRGVAGDDADFLDRGLWTGMVWNEASEGTNGVGTCLAEGRALTIHRDQHFLTRNIGLSCTVAPVWDAQGKLAAALDVSTCRSDLTPALLKLIAAATAEAAHRIEASHFRDTFRHARIVCGQDTERGSGGLLAVDREDLVIGASRAARLAYGLTDEQLAHPFPAEDLLIGVAARPSEELSVAERGAVQRALSRARGNVSAAARLLGVSRATMHRKLVRLGLERGR</sequence>
<dbReference type="Gene3D" id="1.10.10.60">
    <property type="entry name" value="Homeodomain-like"/>
    <property type="match status" value="1"/>
</dbReference>
<evidence type="ECO:0000313" key="3">
    <source>
        <dbReference type="EMBL" id="SEG76827.1"/>
    </source>
</evidence>
<dbReference type="Gene3D" id="3.30.450.40">
    <property type="match status" value="1"/>
</dbReference>
<dbReference type="PRINTS" id="PR01590">
    <property type="entry name" value="HTHFIS"/>
</dbReference>
<feature type="domain" description="GAF" evidence="1">
    <location>
        <begin position="33"/>
        <end position="165"/>
    </location>
</feature>
<name>A0A1H6CVK5_9HYPH</name>
<evidence type="ECO:0000259" key="2">
    <source>
        <dbReference type="Pfam" id="PF02954"/>
    </source>
</evidence>
<gene>
    <name evidence="3" type="ORF">SAMN04488115_112156</name>
</gene>
<proteinExistence type="predicted"/>
<dbReference type="Proteomes" id="UP000236743">
    <property type="component" value="Unassembled WGS sequence"/>
</dbReference>
<dbReference type="EMBL" id="FNUY01000012">
    <property type="protein sequence ID" value="SEG76827.1"/>
    <property type="molecule type" value="Genomic_DNA"/>
</dbReference>
<dbReference type="InterPro" id="IPR002197">
    <property type="entry name" value="HTH_Fis"/>
</dbReference>
<evidence type="ECO:0000313" key="4">
    <source>
        <dbReference type="Proteomes" id="UP000236743"/>
    </source>
</evidence>
<accession>A0A1H6CVK5</accession>
<dbReference type="Pfam" id="PF02954">
    <property type="entry name" value="HTH_8"/>
    <property type="match status" value="1"/>
</dbReference>
<feature type="domain" description="DNA binding HTH" evidence="2">
    <location>
        <begin position="245"/>
        <end position="279"/>
    </location>
</feature>
<dbReference type="GO" id="GO:0043565">
    <property type="term" value="F:sequence-specific DNA binding"/>
    <property type="evidence" value="ECO:0007669"/>
    <property type="project" value="InterPro"/>
</dbReference>
<keyword evidence="4" id="KW-1185">Reference proteome</keyword>
<dbReference type="AlphaFoldDB" id="A0A1H6CVK5"/>
<reference evidence="3 4" key="1">
    <citation type="submission" date="2016-10" db="EMBL/GenBank/DDBJ databases">
        <authorList>
            <person name="de Groot N.N."/>
        </authorList>
    </citation>
    <scope>NUCLEOTIDE SEQUENCE [LARGE SCALE GENOMIC DNA]</scope>
    <source>
        <strain evidence="3 4">DSM 26656</strain>
    </source>
</reference>
<dbReference type="SUPFAM" id="SSF46689">
    <property type="entry name" value="Homeodomain-like"/>
    <property type="match status" value="1"/>
</dbReference>
<dbReference type="InterPro" id="IPR003018">
    <property type="entry name" value="GAF"/>
</dbReference>
<dbReference type="InterPro" id="IPR009057">
    <property type="entry name" value="Homeodomain-like_sf"/>
</dbReference>
<protein>
    <submittedName>
        <fullName evidence="3">GAF domain-containing protein</fullName>
    </submittedName>
</protein>
<dbReference type="Pfam" id="PF01590">
    <property type="entry name" value="GAF"/>
    <property type="match status" value="1"/>
</dbReference>
<dbReference type="SUPFAM" id="SSF55781">
    <property type="entry name" value="GAF domain-like"/>
    <property type="match status" value="1"/>
</dbReference>